<organism evidence="2 3">
    <name type="scientific">Parasitella parasitica</name>
    <dbReference type="NCBI Taxonomy" id="35722"/>
    <lineage>
        <taxon>Eukaryota</taxon>
        <taxon>Fungi</taxon>
        <taxon>Fungi incertae sedis</taxon>
        <taxon>Mucoromycota</taxon>
        <taxon>Mucoromycotina</taxon>
        <taxon>Mucoromycetes</taxon>
        <taxon>Mucorales</taxon>
        <taxon>Mucorineae</taxon>
        <taxon>Mucoraceae</taxon>
        <taxon>Parasitella</taxon>
    </lineage>
</organism>
<keyword evidence="3" id="KW-1185">Reference proteome</keyword>
<feature type="compositionally biased region" description="Polar residues" evidence="1">
    <location>
        <begin position="262"/>
        <end position="274"/>
    </location>
</feature>
<feature type="compositionally biased region" description="Low complexity" evidence="1">
    <location>
        <begin position="335"/>
        <end position="344"/>
    </location>
</feature>
<sequence>MSNTIRCKKSSSLNKKASHGDTPNDPFSHTWSASTSRSHLRQQQCTFDVTNYIISTLPIETRIDFYEKKYQLVMESETQLSSWIKATRENAPPPSKPSFSPMPSSTRSRLPDFLFSSLSTRPKRKSQVDIDPSHSPTPKSSISTFLKKASGSLTPSYSKQPSKRLQTNTALQQDNSTRRFSLTSSLNRLSLSRNASSIAVHSEEPPSLGNNEKKINSTNTTKSKYKRFSTPHIQSPSPPSPQKEHRKKTSNYSTEAKRGLKNVTTTKVRPQSNILPQSSSSIFLERLRSRSPISEISPKSSQQVIQPNIISSQSNTFNSNSSIGTMDEDTPPASPSSSDSYSTPPLSPHQYGGHQFYFTHRGRRRSQELFFQYHATVKPSLTMMANITENRILEQQEEIYTLSNQTNNTSNINNNISKSVPAAALPLNGGDYSVMNTTAITTTATQTQQAKKKRASILTTPSFSSIRLISQKSQFLKRQSMLA</sequence>
<feature type="region of interest" description="Disordered" evidence="1">
    <location>
        <begin position="197"/>
        <end position="274"/>
    </location>
</feature>
<evidence type="ECO:0000256" key="1">
    <source>
        <dbReference type="SAM" id="MobiDB-lite"/>
    </source>
</evidence>
<name>A0A0B7NA20_9FUNG</name>
<accession>A0A0B7NA20</accession>
<feature type="compositionally biased region" description="Polar residues" evidence="1">
    <location>
        <begin position="25"/>
        <end position="35"/>
    </location>
</feature>
<feature type="region of interest" description="Disordered" evidence="1">
    <location>
        <begin position="312"/>
        <end position="349"/>
    </location>
</feature>
<gene>
    <name evidence="2" type="primary">PARPA_09542.1 scaffold 36791</name>
</gene>
<reference evidence="2 3" key="1">
    <citation type="submission" date="2014-09" db="EMBL/GenBank/DDBJ databases">
        <authorList>
            <person name="Ellenberger Sabrina"/>
        </authorList>
    </citation>
    <scope>NUCLEOTIDE SEQUENCE [LARGE SCALE GENOMIC DNA]</scope>
    <source>
        <strain evidence="2 3">CBS 412.66</strain>
    </source>
</reference>
<proteinExistence type="predicted"/>
<evidence type="ECO:0000313" key="3">
    <source>
        <dbReference type="Proteomes" id="UP000054107"/>
    </source>
</evidence>
<dbReference type="OrthoDB" id="2286688at2759"/>
<feature type="region of interest" description="Disordered" evidence="1">
    <location>
        <begin position="1"/>
        <end position="35"/>
    </location>
</feature>
<feature type="region of interest" description="Disordered" evidence="1">
    <location>
        <begin position="88"/>
        <end position="181"/>
    </location>
</feature>
<protein>
    <submittedName>
        <fullName evidence="2">Uncharacterized protein</fullName>
    </submittedName>
</protein>
<dbReference type="Proteomes" id="UP000054107">
    <property type="component" value="Unassembled WGS sequence"/>
</dbReference>
<feature type="compositionally biased region" description="Polar residues" evidence="1">
    <location>
        <begin position="151"/>
        <end position="174"/>
    </location>
</feature>
<feature type="compositionally biased region" description="Polar residues" evidence="1">
    <location>
        <begin position="134"/>
        <end position="144"/>
    </location>
</feature>
<evidence type="ECO:0000313" key="2">
    <source>
        <dbReference type="EMBL" id="CEP15335.1"/>
    </source>
</evidence>
<feature type="compositionally biased region" description="Polar residues" evidence="1">
    <location>
        <begin position="1"/>
        <end position="15"/>
    </location>
</feature>
<dbReference type="EMBL" id="LN732068">
    <property type="protein sequence ID" value="CEP15335.1"/>
    <property type="molecule type" value="Genomic_DNA"/>
</dbReference>
<feature type="compositionally biased region" description="Low complexity" evidence="1">
    <location>
        <begin position="312"/>
        <end position="323"/>
    </location>
</feature>
<dbReference type="AlphaFoldDB" id="A0A0B7NA20"/>